<evidence type="ECO:0000256" key="1">
    <source>
        <dbReference type="ARBA" id="ARBA00004278"/>
    </source>
</evidence>
<evidence type="ECO:0000256" key="3">
    <source>
        <dbReference type="ARBA" id="ARBA00022443"/>
    </source>
</evidence>
<evidence type="ECO:0000256" key="8">
    <source>
        <dbReference type="ARBA" id="ARBA00022771"/>
    </source>
</evidence>
<reference evidence="12" key="1">
    <citation type="journal article" date="2023" name="Science">
        <title>Genome structures resolve the early diversification of teleost fishes.</title>
        <authorList>
            <person name="Parey E."/>
            <person name="Louis A."/>
            <person name="Montfort J."/>
            <person name="Bouchez O."/>
            <person name="Roques C."/>
            <person name="Iampietro C."/>
            <person name="Lluch J."/>
            <person name="Castinel A."/>
            <person name="Donnadieu C."/>
            <person name="Desvignes T."/>
            <person name="Floi Bucao C."/>
            <person name="Jouanno E."/>
            <person name="Wen M."/>
            <person name="Mejri S."/>
            <person name="Dirks R."/>
            <person name="Jansen H."/>
            <person name="Henkel C."/>
            <person name="Chen W.J."/>
            <person name="Zahm M."/>
            <person name="Cabau C."/>
            <person name="Klopp C."/>
            <person name="Thompson A.W."/>
            <person name="Robinson-Rechavi M."/>
            <person name="Braasch I."/>
            <person name="Lecointre G."/>
            <person name="Bobe J."/>
            <person name="Postlethwait J.H."/>
            <person name="Berthelot C."/>
            <person name="Roest Crollius H."/>
            <person name="Guiguen Y."/>
        </authorList>
    </citation>
    <scope>NUCLEOTIDE SEQUENCE</scope>
    <source>
        <strain evidence="12">WJC10195</strain>
    </source>
</reference>
<evidence type="ECO:0000256" key="4">
    <source>
        <dbReference type="ARBA" id="ARBA00022475"/>
    </source>
</evidence>
<dbReference type="GO" id="GO:0005737">
    <property type="term" value="C:cytoplasm"/>
    <property type="evidence" value="ECO:0007669"/>
    <property type="project" value="UniProtKB-SubCell"/>
</dbReference>
<keyword evidence="3" id="KW-0728">SH3 domain</keyword>
<evidence type="ECO:0000256" key="7">
    <source>
        <dbReference type="ARBA" id="ARBA00022737"/>
    </source>
</evidence>
<protein>
    <submittedName>
        <fullName evidence="12">Uncharacterized protein</fullName>
    </submittedName>
</protein>
<keyword evidence="13" id="KW-1185">Reference proteome</keyword>
<dbReference type="OrthoDB" id="6250593at2759"/>
<keyword evidence="8" id="KW-0863">Zinc-finger</keyword>
<feature type="region of interest" description="Disordered" evidence="11">
    <location>
        <begin position="24"/>
        <end position="50"/>
    </location>
</feature>
<proteinExistence type="predicted"/>
<evidence type="ECO:0000313" key="13">
    <source>
        <dbReference type="Proteomes" id="UP001152622"/>
    </source>
</evidence>
<keyword evidence="7" id="KW-0677">Repeat</keyword>
<dbReference type="GO" id="GO:0008270">
    <property type="term" value="F:zinc ion binding"/>
    <property type="evidence" value="ECO:0007669"/>
    <property type="project" value="UniProtKB-KW"/>
</dbReference>
<dbReference type="Proteomes" id="UP001152622">
    <property type="component" value="Chromosome 12"/>
</dbReference>
<keyword evidence="6" id="KW-0479">Metal-binding</keyword>
<evidence type="ECO:0000256" key="10">
    <source>
        <dbReference type="ARBA" id="ARBA00023136"/>
    </source>
</evidence>
<dbReference type="FunFam" id="3.30.60.20:FF:000022">
    <property type="entry name" value="SH3 and cysteine-rich domain-containing protein 3 isoform 2"/>
    <property type="match status" value="1"/>
</dbReference>
<keyword evidence="4" id="KW-1003">Cell membrane</keyword>
<dbReference type="GO" id="GO:0042383">
    <property type="term" value="C:sarcolemma"/>
    <property type="evidence" value="ECO:0007669"/>
    <property type="project" value="UniProtKB-SubCell"/>
</dbReference>
<keyword evidence="5" id="KW-0963">Cytoplasm</keyword>
<evidence type="ECO:0000256" key="11">
    <source>
        <dbReference type="SAM" id="MobiDB-lite"/>
    </source>
</evidence>
<gene>
    <name evidence="12" type="ORF">SKAU_G00289510</name>
</gene>
<comment type="caution">
    <text evidence="12">The sequence shown here is derived from an EMBL/GenBank/DDBJ whole genome shotgun (WGS) entry which is preliminary data.</text>
</comment>
<accession>A0A9Q1IM53</accession>
<dbReference type="Gene3D" id="3.30.60.20">
    <property type="match status" value="1"/>
</dbReference>
<dbReference type="AlphaFoldDB" id="A0A9Q1IM53"/>
<keyword evidence="9" id="KW-0862">Zinc</keyword>
<name>A0A9Q1IM53_SYNKA</name>
<sequence length="120" mass="13446">MIVVRTRHIPDSAHDCWSSSSFWSHQASGPRNNREVTGEGGCSGRKGNSKQGLRCKTCKLGAHLWCFSELSQQPCNGKVSHPSPHLLNFKPFSRSRVYGGMAAVYFWDIQTELQFSNDCK</sequence>
<evidence type="ECO:0000256" key="6">
    <source>
        <dbReference type="ARBA" id="ARBA00022723"/>
    </source>
</evidence>
<dbReference type="EMBL" id="JAINUF010000012">
    <property type="protein sequence ID" value="KAJ8344758.1"/>
    <property type="molecule type" value="Genomic_DNA"/>
</dbReference>
<evidence type="ECO:0000256" key="5">
    <source>
        <dbReference type="ARBA" id="ARBA00022490"/>
    </source>
</evidence>
<evidence type="ECO:0000313" key="12">
    <source>
        <dbReference type="EMBL" id="KAJ8344758.1"/>
    </source>
</evidence>
<organism evidence="12 13">
    <name type="scientific">Synaphobranchus kaupii</name>
    <name type="common">Kaup's arrowtooth eel</name>
    <dbReference type="NCBI Taxonomy" id="118154"/>
    <lineage>
        <taxon>Eukaryota</taxon>
        <taxon>Metazoa</taxon>
        <taxon>Chordata</taxon>
        <taxon>Craniata</taxon>
        <taxon>Vertebrata</taxon>
        <taxon>Euteleostomi</taxon>
        <taxon>Actinopterygii</taxon>
        <taxon>Neopterygii</taxon>
        <taxon>Teleostei</taxon>
        <taxon>Anguilliformes</taxon>
        <taxon>Synaphobranchidae</taxon>
        <taxon>Synaphobranchus</taxon>
    </lineage>
</organism>
<evidence type="ECO:0000256" key="2">
    <source>
        <dbReference type="ARBA" id="ARBA00004496"/>
    </source>
</evidence>
<comment type="subcellular location">
    <subcellularLocation>
        <location evidence="1">Cell membrane</location>
        <location evidence="1">Sarcolemma</location>
        <topology evidence="1">Peripheral membrane protein</topology>
        <orientation evidence="1">Cytoplasmic side</orientation>
    </subcellularLocation>
    <subcellularLocation>
        <location evidence="2">Cytoplasm</location>
    </subcellularLocation>
</comment>
<evidence type="ECO:0000256" key="9">
    <source>
        <dbReference type="ARBA" id="ARBA00022833"/>
    </source>
</evidence>
<keyword evidence="10" id="KW-0472">Membrane</keyword>